<dbReference type="AlphaFoldDB" id="A0A0E9NLP5"/>
<evidence type="ECO:0000256" key="2">
    <source>
        <dbReference type="ARBA" id="ARBA00009199"/>
    </source>
</evidence>
<feature type="region of interest" description="Disordered" evidence="5">
    <location>
        <begin position="74"/>
        <end position="99"/>
    </location>
</feature>
<evidence type="ECO:0000256" key="4">
    <source>
        <dbReference type="ARBA" id="ARBA00022801"/>
    </source>
</evidence>
<accession>A0A0E9NLP5</accession>
<comment type="caution">
    <text evidence="7">The sequence shown here is derived from an EMBL/GenBank/DDBJ whole genome shotgun (WGS) entry which is preliminary data.</text>
</comment>
<comment type="catalytic activity">
    <reaction evidence="1">
        <text>a monocarboxylic acid amide + H2O = a monocarboxylate + NH4(+)</text>
        <dbReference type="Rhea" id="RHEA:12020"/>
        <dbReference type="ChEBI" id="CHEBI:15377"/>
        <dbReference type="ChEBI" id="CHEBI:28938"/>
        <dbReference type="ChEBI" id="CHEBI:35757"/>
        <dbReference type="ChEBI" id="CHEBI:83628"/>
        <dbReference type="EC" id="3.5.1.4"/>
    </reaction>
</comment>
<dbReference type="Proteomes" id="UP000033140">
    <property type="component" value="Unassembled WGS sequence"/>
</dbReference>
<dbReference type="EC" id="3.5.1.4" evidence="3"/>
<evidence type="ECO:0000259" key="6">
    <source>
        <dbReference type="Pfam" id="PF01425"/>
    </source>
</evidence>
<evidence type="ECO:0000256" key="3">
    <source>
        <dbReference type="ARBA" id="ARBA00012922"/>
    </source>
</evidence>
<evidence type="ECO:0000313" key="7">
    <source>
        <dbReference type="EMBL" id="GAO50601.1"/>
    </source>
</evidence>
<reference evidence="7 8" key="2">
    <citation type="journal article" date="2014" name="J. Gen. Appl. Microbiol.">
        <title>The early diverging ascomycetous budding yeast Saitoella complicata has three histone deacetylases belonging to the Clr6, Hos2, and Rpd3 lineages.</title>
        <authorList>
            <person name="Nishida H."/>
            <person name="Matsumoto T."/>
            <person name="Kondo S."/>
            <person name="Hamamoto M."/>
            <person name="Yoshikawa H."/>
        </authorList>
    </citation>
    <scope>NUCLEOTIDE SEQUENCE [LARGE SCALE GENOMIC DNA]</scope>
    <source>
        <strain evidence="7 8">NRRL Y-17804</strain>
    </source>
</reference>
<feature type="domain" description="Amidase" evidence="6">
    <location>
        <begin position="196"/>
        <end position="647"/>
    </location>
</feature>
<dbReference type="SUPFAM" id="SSF75304">
    <property type="entry name" value="Amidase signature (AS) enzymes"/>
    <property type="match status" value="1"/>
</dbReference>
<dbReference type="Pfam" id="PF01425">
    <property type="entry name" value="Amidase"/>
    <property type="match status" value="1"/>
</dbReference>
<evidence type="ECO:0000256" key="5">
    <source>
        <dbReference type="SAM" id="MobiDB-lite"/>
    </source>
</evidence>
<keyword evidence="4" id="KW-0378">Hydrolase</keyword>
<dbReference type="PANTHER" id="PTHR46072:SF9">
    <property type="entry name" value="ACETAMIDASE"/>
    <property type="match status" value="1"/>
</dbReference>
<evidence type="ECO:0000313" key="8">
    <source>
        <dbReference type="Proteomes" id="UP000033140"/>
    </source>
</evidence>
<dbReference type="Gene3D" id="3.90.1300.10">
    <property type="entry name" value="Amidase signature (AS) domain"/>
    <property type="match status" value="1"/>
</dbReference>
<evidence type="ECO:0000256" key="1">
    <source>
        <dbReference type="ARBA" id="ARBA00001311"/>
    </source>
</evidence>
<dbReference type="InterPro" id="IPR036928">
    <property type="entry name" value="AS_sf"/>
</dbReference>
<proteinExistence type="inferred from homology"/>
<dbReference type="InterPro" id="IPR020556">
    <property type="entry name" value="Amidase_CS"/>
</dbReference>
<dbReference type="PANTHER" id="PTHR46072">
    <property type="entry name" value="AMIDASE-RELATED-RELATED"/>
    <property type="match status" value="1"/>
</dbReference>
<dbReference type="InterPro" id="IPR023631">
    <property type="entry name" value="Amidase_dom"/>
</dbReference>
<dbReference type="PROSITE" id="PS00571">
    <property type="entry name" value="AMIDASES"/>
    <property type="match status" value="1"/>
</dbReference>
<protein>
    <recommendedName>
        <fullName evidence="3">amidase</fullName>
        <ecNumber evidence="3">3.5.1.4</ecNumber>
    </recommendedName>
</protein>
<reference evidence="7 8" key="3">
    <citation type="journal article" date="2015" name="Genome Announc.">
        <title>Draft Genome Sequence of the Archiascomycetous Yeast Saitoella complicata.</title>
        <authorList>
            <person name="Yamauchi K."/>
            <person name="Kondo S."/>
            <person name="Hamamoto M."/>
            <person name="Takahashi Y."/>
            <person name="Ogura Y."/>
            <person name="Hayashi T."/>
            <person name="Nishida H."/>
        </authorList>
    </citation>
    <scope>NUCLEOTIDE SEQUENCE [LARGE SCALE GENOMIC DNA]</scope>
    <source>
        <strain evidence="7 8">NRRL Y-17804</strain>
    </source>
</reference>
<keyword evidence="8" id="KW-1185">Reference proteome</keyword>
<organism evidence="7 8">
    <name type="scientific">Saitoella complicata (strain BCRC 22490 / CBS 7301 / JCM 7358 / NBRC 10748 / NRRL Y-17804)</name>
    <dbReference type="NCBI Taxonomy" id="698492"/>
    <lineage>
        <taxon>Eukaryota</taxon>
        <taxon>Fungi</taxon>
        <taxon>Dikarya</taxon>
        <taxon>Ascomycota</taxon>
        <taxon>Taphrinomycotina</taxon>
        <taxon>Taphrinomycotina incertae sedis</taxon>
        <taxon>Saitoella</taxon>
    </lineage>
</organism>
<sequence length="661" mass="73201">MSCGRRRRNDSAGSCLPDLNFYFADHFDEQRKVWSFPGIEGLGSEVTRMKHGDGIRASGGARAGVLALRGQWPRKTGTGRAERSRWHKKTHSSQGLGSSATRRPYLVGLISPLKTRHTISRMAKWEELVKAKREALANQIPSEWKLQSPPSEDEKRVIDFPEKSGLFTKEELEITGLDAATLVKKLQARELKAYDVAKAFCHRAAVAQQLVNCCAEIFFEKALAQAKELDDYYEKNGKPIGPLHGLPVSLKDQFRVKGEQCAMGYVGWIGKKDEKDSVLTECLRSAGAVFYVKTTVPQSLMVGETLNNITGRTVNPYNRGLSCGGSSGGEGALVGFHGSPIGVGTDIGGSIRMPAAFNGLFGIRPSHGRMPYAGAANSMEGQETVHSVCGPMAHTAESLTEFLKGVLSQHPWDFDPKVIELPWRQEIYEEARVAKKLRIGILTTDGVVDPQPPIKRGLEQTRKALEAAGHEVVEFAPMDHARGVDIINRIYVVDAGKDIQNALEASGEPMIDNLKVLVDLDNMSTPLTINQGWDLNLEKYKYQSEYLEYLKKNPVDAFIMPVAPHAAVRHDHYFYYGYTSIINLLDYTSVVFPVGFQDPSIDKKDESYKPRSDLDKQVYEDYVPELYDGAPISLQIVGRRLTEEKVLGFAEVVAKALKAQA</sequence>
<dbReference type="EMBL" id="BACD03000034">
    <property type="protein sequence ID" value="GAO50601.1"/>
    <property type="molecule type" value="Genomic_DNA"/>
</dbReference>
<dbReference type="STRING" id="698492.A0A0E9NLP5"/>
<gene>
    <name evidence="7" type="ORF">G7K_4725-t1</name>
</gene>
<dbReference type="GO" id="GO:0004040">
    <property type="term" value="F:amidase activity"/>
    <property type="evidence" value="ECO:0007669"/>
    <property type="project" value="UniProtKB-EC"/>
</dbReference>
<comment type="similarity">
    <text evidence="2">Belongs to the amidase family.</text>
</comment>
<dbReference type="OMA" id="QFKYYGY"/>
<name>A0A0E9NLP5_SAICN</name>
<reference evidence="7 8" key="1">
    <citation type="journal article" date="2011" name="J. Gen. Appl. Microbiol.">
        <title>Draft genome sequencing of the enigmatic yeast Saitoella complicata.</title>
        <authorList>
            <person name="Nishida H."/>
            <person name="Hamamoto M."/>
            <person name="Sugiyama J."/>
        </authorList>
    </citation>
    <scope>NUCLEOTIDE SEQUENCE [LARGE SCALE GENOMIC DNA]</scope>
    <source>
        <strain evidence="7 8">NRRL Y-17804</strain>
    </source>
</reference>